<keyword evidence="2" id="KW-0560">Oxidoreductase</keyword>
<dbReference type="AlphaFoldDB" id="A0AAD1VVB5"/>
<proteinExistence type="predicted"/>
<name>A0AAD1VVB5_PELCU</name>
<dbReference type="GO" id="GO:0006631">
    <property type="term" value="P:fatty acid metabolic process"/>
    <property type="evidence" value="ECO:0007669"/>
    <property type="project" value="TreeGrafter"/>
</dbReference>
<evidence type="ECO:0000256" key="1">
    <source>
        <dbReference type="ARBA" id="ARBA00001954"/>
    </source>
</evidence>
<dbReference type="SUPFAM" id="SSF51197">
    <property type="entry name" value="Clavaminate synthase-like"/>
    <property type="match status" value="1"/>
</dbReference>
<dbReference type="PANTHER" id="PTHR21052">
    <property type="entry name" value="SPERMATOGENESIS ASSOCIATED 11-RELATED"/>
    <property type="match status" value="1"/>
</dbReference>
<dbReference type="GO" id="GO:0051213">
    <property type="term" value="F:dioxygenase activity"/>
    <property type="evidence" value="ECO:0007669"/>
    <property type="project" value="UniProtKB-KW"/>
</dbReference>
<evidence type="ECO:0000313" key="2">
    <source>
        <dbReference type="EMBL" id="CAH2272881.1"/>
    </source>
</evidence>
<organism evidence="2 3">
    <name type="scientific">Pelobates cultripes</name>
    <name type="common">Western spadefoot toad</name>
    <dbReference type="NCBI Taxonomy" id="61616"/>
    <lineage>
        <taxon>Eukaryota</taxon>
        <taxon>Metazoa</taxon>
        <taxon>Chordata</taxon>
        <taxon>Craniata</taxon>
        <taxon>Vertebrata</taxon>
        <taxon>Euteleostomi</taxon>
        <taxon>Amphibia</taxon>
        <taxon>Batrachia</taxon>
        <taxon>Anura</taxon>
        <taxon>Pelobatoidea</taxon>
        <taxon>Pelobatidae</taxon>
        <taxon>Pelobates</taxon>
    </lineage>
</organism>
<dbReference type="GO" id="GO:0005759">
    <property type="term" value="C:mitochondrial matrix"/>
    <property type="evidence" value="ECO:0007669"/>
    <property type="project" value="TreeGrafter"/>
</dbReference>
<accession>A0AAD1VVB5</accession>
<dbReference type="Proteomes" id="UP001295444">
    <property type="component" value="Chromosome 03"/>
</dbReference>
<gene>
    <name evidence="2" type="ORF">PECUL_23A029818</name>
</gene>
<dbReference type="InterPro" id="IPR032870">
    <property type="entry name" value="ALKBH7-like"/>
</dbReference>
<sequence length="243" mass="27100">MAAPSAVPCYLGNMRALLSPMCRPRGVPAFLGSLARCSRFVAPLCSLPPESLLSLSSPALGSRLTPGLGLCPEFISPAEEAALCRELEPILRRKRYESGHWDQAIHGFRETERLQWSLENMAVIQRVRDKAFPPGEAQLSLVHVLDLQKEGYIKPHVDSIKFCGSTIAGICLLSSSIMRLVSVENADERADLLLPRRCLYMLSGAVRYNFTHEILRDEESVFNGERVPRERRISVICRNLPLS</sequence>
<dbReference type="EMBL" id="OW240914">
    <property type="protein sequence ID" value="CAH2272881.1"/>
    <property type="molecule type" value="Genomic_DNA"/>
</dbReference>
<keyword evidence="3" id="KW-1185">Reference proteome</keyword>
<protein>
    <submittedName>
        <fullName evidence="2">Alpha-ketoglutarate-dependent dioxygenase alkB homolog 7, mitochondrial</fullName>
    </submittedName>
</protein>
<evidence type="ECO:0000313" key="3">
    <source>
        <dbReference type="Proteomes" id="UP001295444"/>
    </source>
</evidence>
<comment type="cofactor">
    <cofactor evidence="1">
        <name>Fe(2+)</name>
        <dbReference type="ChEBI" id="CHEBI:29033"/>
    </cofactor>
</comment>
<keyword evidence="2" id="KW-0223">Dioxygenase</keyword>
<reference evidence="2" key="1">
    <citation type="submission" date="2022-03" db="EMBL/GenBank/DDBJ databases">
        <authorList>
            <person name="Alioto T."/>
            <person name="Alioto T."/>
            <person name="Gomez Garrido J."/>
        </authorList>
    </citation>
    <scope>NUCLEOTIDE SEQUENCE</scope>
</reference>
<dbReference type="PANTHER" id="PTHR21052:SF0">
    <property type="entry name" value="ALPHA-KETOGLUTARATE-DEPENDENT DIOXYGENASE ALKB HOMOLOG 7, MITOCHONDRIAL"/>
    <property type="match status" value="1"/>
</dbReference>
<dbReference type="GO" id="GO:0006974">
    <property type="term" value="P:DNA damage response"/>
    <property type="evidence" value="ECO:0007669"/>
    <property type="project" value="InterPro"/>
</dbReference>
<dbReference type="InterPro" id="IPR037151">
    <property type="entry name" value="AlkB-like_sf"/>
</dbReference>
<dbReference type="Gene3D" id="2.60.120.590">
    <property type="entry name" value="Alpha-ketoglutarate-dependent dioxygenase AlkB-like"/>
    <property type="match status" value="1"/>
</dbReference>